<protein>
    <submittedName>
        <fullName evidence="1">Putative ovule protein</fullName>
    </submittedName>
</protein>
<dbReference type="EMBL" id="GEDG01025870">
    <property type="protein sequence ID" value="JAP14941.1"/>
    <property type="molecule type" value="Transcribed_RNA"/>
</dbReference>
<sequence length="96" mass="11104">MYSEVDPVPLQIDSSSHEESLTASATVWVQSNMVKLSQHFGVDLKGCKKEAYTLLMKLDQRREKDKRLGGERDGHKYKQYGCERGQKLIFRHEFQG</sequence>
<name>A0A0V0H434_SOLCH</name>
<reference evidence="1" key="1">
    <citation type="submission" date="2015-12" db="EMBL/GenBank/DDBJ databases">
        <title>Gene expression during late stages of embryo sac development: a critical building block for successful pollen-pistil interactions.</title>
        <authorList>
            <person name="Liu Y."/>
            <person name="Joly V."/>
            <person name="Sabar M."/>
            <person name="Matton D.P."/>
        </authorList>
    </citation>
    <scope>NUCLEOTIDE SEQUENCE</scope>
</reference>
<dbReference type="AlphaFoldDB" id="A0A0V0H434"/>
<accession>A0A0V0H434</accession>
<evidence type="ECO:0000313" key="1">
    <source>
        <dbReference type="EMBL" id="JAP14941.1"/>
    </source>
</evidence>
<organism evidence="1">
    <name type="scientific">Solanum chacoense</name>
    <name type="common">Chaco potato</name>
    <dbReference type="NCBI Taxonomy" id="4108"/>
    <lineage>
        <taxon>Eukaryota</taxon>
        <taxon>Viridiplantae</taxon>
        <taxon>Streptophyta</taxon>
        <taxon>Embryophyta</taxon>
        <taxon>Tracheophyta</taxon>
        <taxon>Spermatophyta</taxon>
        <taxon>Magnoliopsida</taxon>
        <taxon>eudicotyledons</taxon>
        <taxon>Gunneridae</taxon>
        <taxon>Pentapetalae</taxon>
        <taxon>asterids</taxon>
        <taxon>lamiids</taxon>
        <taxon>Solanales</taxon>
        <taxon>Solanaceae</taxon>
        <taxon>Solanoideae</taxon>
        <taxon>Solaneae</taxon>
        <taxon>Solanum</taxon>
    </lineage>
</organism>
<proteinExistence type="predicted"/>